<name>A0A423Y580_9ENTR</name>
<proteinExistence type="predicted"/>
<dbReference type="Proteomes" id="UP000285793">
    <property type="component" value="Unassembled WGS sequence"/>
</dbReference>
<evidence type="ECO:0000313" key="3">
    <source>
        <dbReference type="Proteomes" id="UP000285793"/>
    </source>
</evidence>
<sequence>MVLLRLKKIGRAVSPQAGTHRRDPVRGHDNTGMYCHDRPVAGGNKARLTRRGDFLPGAGIAKGAVASPLCTFAREKYT</sequence>
<dbReference type="AlphaFoldDB" id="A0A423Y580"/>
<evidence type="ECO:0000313" key="2">
    <source>
        <dbReference type="EMBL" id="ROW65064.1"/>
    </source>
</evidence>
<organism evidence="2 3">
    <name type="scientific">Cronobacter malonaticus</name>
    <dbReference type="NCBI Taxonomy" id="413503"/>
    <lineage>
        <taxon>Bacteria</taxon>
        <taxon>Pseudomonadati</taxon>
        <taxon>Pseudomonadota</taxon>
        <taxon>Gammaproteobacteria</taxon>
        <taxon>Enterobacterales</taxon>
        <taxon>Enterobacteriaceae</taxon>
        <taxon>Cronobacter</taxon>
    </lineage>
</organism>
<dbReference type="EMBL" id="PQJL01000001">
    <property type="protein sequence ID" value="ROW65064.1"/>
    <property type="molecule type" value="Genomic_DNA"/>
</dbReference>
<feature type="compositionally biased region" description="Basic and acidic residues" evidence="1">
    <location>
        <begin position="20"/>
        <end position="39"/>
    </location>
</feature>
<evidence type="ECO:0000256" key="1">
    <source>
        <dbReference type="SAM" id="MobiDB-lite"/>
    </source>
</evidence>
<comment type="caution">
    <text evidence="2">The sequence shown here is derived from an EMBL/GenBank/DDBJ whole genome shotgun (WGS) entry which is preliminary data.</text>
</comment>
<gene>
    <name evidence="2" type="ORF">C3E80_02385</name>
</gene>
<feature type="region of interest" description="Disordered" evidence="1">
    <location>
        <begin position="13"/>
        <end position="41"/>
    </location>
</feature>
<protein>
    <submittedName>
        <fullName evidence="2">Uncharacterized protein</fullName>
    </submittedName>
</protein>
<accession>A0A423Y580</accession>
<reference evidence="2 3" key="1">
    <citation type="journal article" date="2018" name="Front. Microbiol.">
        <title>An Investigation of an Acute Gastroenteritis Outbreak: Cronobacter sakazakii, a Potential Cause of Food-Borne Illness.</title>
        <authorList>
            <person name="Yong W."/>
            <person name="Guo B."/>
            <person name="Shi X."/>
            <person name="Cheng T."/>
            <person name="Chen M."/>
            <person name="Jiang X."/>
            <person name="Ye Y."/>
            <person name="Wang J."/>
            <person name="Xie G."/>
            <person name="Ding J."/>
        </authorList>
    </citation>
    <scope>NUCLEOTIDE SEQUENCE [LARGE SCALE GENOMIC DNA]</scope>
    <source>
        <strain evidence="2 3">S1</strain>
    </source>
</reference>